<dbReference type="SUPFAM" id="SSF51230">
    <property type="entry name" value="Single hybrid motif"/>
    <property type="match status" value="1"/>
</dbReference>
<name>A0AA88D218_FICCA</name>
<gene>
    <name evidence="3" type="ORF">TIFTF001_010445</name>
</gene>
<dbReference type="Gene3D" id="2.40.50.100">
    <property type="match status" value="1"/>
</dbReference>
<dbReference type="InterPro" id="IPR000089">
    <property type="entry name" value="Biotin_lipoyl"/>
</dbReference>
<evidence type="ECO:0000259" key="2">
    <source>
        <dbReference type="Pfam" id="PF00364"/>
    </source>
</evidence>
<dbReference type="CDD" id="cd06850">
    <property type="entry name" value="biotinyl_domain"/>
    <property type="match status" value="1"/>
</dbReference>
<organism evidence="3 4">
    <name type="scientific">Ficus carica</name>
    <name type="common">Common fig</name>
    <dbReference type="NCBI Taxonomy" id="3494"/>
    <lineage>
        <taxon>Eukaryota</taxon>
        <taxon>Viridiplantae</taxon>
        <taxon>Streptophyta</taxon>
        <taxon>Embryophyta</taxon>
        <taxon>Tracheophyta</taxon>
        <taxon>Spermatophyta</taxon>
        <taxon>Magnoliopsida</taxon>
        <taxon>eudicotyledons</taxon>
        <taxon>Gunneridae</taxon>
        <taxon>Pentapetalae</taxon>
        <taxon>rosids</taxon>
        <taxon>fabids</taxon>
        <taxon>Rosales</taxon>
        <taxon>Moraceae</taxon>
        <taxon>Ficeae</taxon>
        <taxon>Ficus</taxon>
    </lineage>
</organism>
<dbReference type="PANTHER" id="PTHR47597">
    <property type="entry name" value="IS A MEMBER OF THE PF|00364 BIOTIN-REQUIRING ENZYMES FAMILY-RELATED"/>
    <property type="match status" value="1"/>
</dbReference>
<dbReference type="InterPro" id="IPR053217">
    <property type="entry name" value="ACC_Biotin_Carrier"/>
</dbReference>
<evidence type="ECO:0000256" key="1">
    <source>
        <dbReference type="SAM" id="MobiDB-lite"/>
    </source>
</evidence>
<dbReference type="PANTHER" id="PTHR47597:SF2">
    <property type="entry name" value="LIPOYL-BINDING DOMAIN-CONTAINING PROTEIN"/>
    <property type="match status" value="1"/>
</dbReference>
<evidence type="ECO:0000313" key="4">
    <source>
        <dbReference type="Proteomes" id="UP001187192"/>
    </source>
</evidence>
<feature type="region of interest" description="Disordered" evidence="1">
    <location>
        <begin position="270"/>
        <end position="302"/>
    </location>
</feature>
<dbReference type="Proteomes" id="UP001187192">
    <property type="component" value="Unassembled WGS sequence"/>
</dbReference>
<reference evidence="3" key="1">
    <citation type="submission" date="2023-07" db="EMBL/GenBank/DDBJ databases">
        <title>draft genome sequence of fig (Ficus carica).</title>
        <authorList>
            <person name="Takahashi T."/>
            <person name="Nishimura K."/>
        </authorList>
    </citation>
    <scope>NUCLEOTIDE SEQUENCE</scope>
</reference>
<dbReference type="InterPro" id="IPR011053">
    <property type="entry name" value="Single_hybrid_motif"/>
</dbReference>
<dbReference type="EMBL" id="BTGU01000012">
    <property type="protein sequence ID" value="GMN41215.1"/>
    <property type="molecule type" value="Genomic_DNA"/>
</dbReference>
<proteinExistence type="predicted"/>
<keyword evidence="4" id="KW-1185">Reference proteome</keyword>
<comment type="caution">
    <text evidence="3">The sequence shown here is derived from an EMBL/GenBank/DDBJ whole genome shotgun (WGS) entry which is preliminary data.</text>
</comment>
<feature type="domain" description="Lipoyl-binding" evidence="2">
    <location>
        <begin position="344"/>
        <end position="403"/>
    </location>
</feature>
<sequence>MESSAVLRSFQCSVDTVSLARSFLEKPGMVPVYNVRQINANRSCVPSLTTSGRLIYSSKKQKGFLVSCVKTSEAKEAAKSNGESSYFETGQHGYLNYVPQGSLEKTPRSATFPNGFEALMLEVCDETEIAELKLKVNFKTLLNYLVSLKTHSCFITAAHGAYSSNPSAVAMWQICKRTRTCQLEKSIKSRDLSREVGYLLDDPPSYNRGLKLILSKSAKERGKLLIERSCVSSSDGSWKYLRILQYGVGDFEMNLKRNVGATVAPLSHISPTSPPPIPTKPMVESAPAALPPSPPKTSPQNTSPFANVSLVKSSKLAALEASGSNAYVLVSSPTVGSFRRGRTVKGKKQPPICKEGDVIKEGQVIGYVDQFGTELPVKSDVGGEVLKVLFTEGEAVGYGDPLIAVLPSFHAHSVNKCPVIVAGDL</sequence>
<evidence type="ECO:0000313" key="3">
    <source>
        <dbReference type="EMBL" id="GMN41215.1"/>
    </source>
</evidence>
<accession>A0AA88D218</accession>
<dbReference type="AlphaFoldDB" id="A0AA88D218"/>
<dbReference type="Pfam" id="PF00364">
    <property type="entry name" value="Biotin_lipoyl"/>
    <property type="match status" value="1"/>
</dbReference>
<protein>
    <recommendedName>
        <fullName evidence="2">Lipoyl-binding domain-containing protein</fullName>
    </recommendedName>
</protein>